<accession>A0A0S1X8Y0</accession>
<reference evidence="2 3" key="1">
    <citation type="journal article" date="2016" name="Genome Announc.">
        <title>Complete genome sequence of the hyperthermophilic and piezophilic archaeon Thermococcus barophilus Ch5, capable of growth at the expense of hydrogenogenesis from carbon monoxide and formate.</title>
        <authorList>
            <person name="Oger P."/>
            <person name="Sokolova T.G."/>
            <person name="Kozhevnikova D.A."/>
            <person name="Taranov E.A."/>
            <person name="Vannier P."/>
            <person name="Lee H.S."/>
            <person name="Kwon K.K."/>
            <person name="Kang S.G."/>
            <person name="Lee J.H."/>
            <person name="Bonch-Osmolovskaya E.A."/>
            <person name="Lebedinsky A.V."/>
        </authorList>
    </citation>
    <scope>NUCLEOTIDE SEQUENCE [LARGE SCALE GENOMIC DNA]</scope>
    <source>
        <strain evidence="3">Ch5</strain>
    </source>
</reference>
<dbReference type="GeneID" id="26135495"/>
<evidence type="ECO:0000313" key="2">
    <source>
        <dbReference type="EMBL" id="ALM74180.1"/>
    </source>
</evidence>
<keyword evidence="1" id="KW-0812">Transmembrane</keyword>
<dbReference type="STRING" id="55802.TBCH5v1_0202"/>
<feature type="transmembrane region" description="Helical" evidence="1">
    <location>
        <begin position="109"/>
        <end position="126"/>
    </location>
</feature>
<organism evidence="2 3">
    <name type="scientific">Thermococcus barophilus</name>
    <dbReference type="NCBI Taxonomy" id="55802"/>
    <lineage>
        <taxon>Archaea</taxon>
        <taxon>Methanobacteriati</taxon>
        <taxon>Methanobacteriota</taxon>
        <taxon>Thermococci</taxon>
        <taxon>Thermococcales</taxon>
        <taxon>Thermococcaceae</taxon>
        <taxon>Thermococcus</taxon>
    </lineage>
</organism>
<gene>
    <name evidence="2" type="ORF">TBCH5v1_0202</name>
</gene>
<name>A0A0S1X8Y0_THEBA</name>
<dbReference type="EMBL" id="CP013050">
    <property type="protein sequence ID" value="ALM74180.1"/>
    <property type="molecule type" value="Genomic_DNA"/>
</dbReference>
<feature type="transmembrane region" description="Helical" evidence="1">
    <location>
        <begin position="16"/>
        <end position="34"/>
    </location>
</feature>
<proteinExistence type="predicted"/>
<evidence type="ECO:0000313" key="3">
    <source>
        <dbReference type="Proteomes" id="UP000066042"/>
    </source>
</evidence>
<dbReference type="AlphaFoldDB" id="A0A0S1X8Y0"/>
<keyword evidence="1" id="KW-0472">Membrane</keyword>
<dbReference type="PATRIC" id="fig|55802.8.peg.199"/>
<dbReference type="RefSeq" id="WP_056933166.1">
    <property type="nucleotide sequence ID" value="NZ_CP013050.1"/>
</dbReference>
<evidence type="ECO:0000256" key="1">
    <source>
        <dbReference type="SAM" id="Phobius"/>
    </source>
</evidence>
<keyword evidence="1" id="KW-1133">Transmembrane helix</keyword>
<dbReference type="Proteomes" id="UP000066042">
    <property type="component" value="Chromosome"/>
</dbReference>
<feature type="transmembrane region" description="Helical" evidence="1">
    <location>
        <begin position="46"/>
        <end position="67"/>
    </location>
</feature>
<sequence>MSYHDADFSKIIKSKNFQLIVLGFTVLCIFRALYPHPHIKDVSSKAFYEALIGYTVISAFLIFSYELLGNAFSKGNELDKALPHEKWLIRISAILFLDFWLALPKDDRWLILVSWLSGVVSAYYTVKMQLRMVDLV</sequence>
<protein>
    <submittedName>
        <fullName evidence="2">Uncharacterized protein</fullName>
    </submittedName>
</protein>